<dbReference type="GeneID" id="63742135"/>
<feature type="compositionally biased region" description="Basic and acidic residues" evidence="1">
    <location>
        <begin position="190"/>
        <end position="201"/>
    </location>
</feature>
<name>A0A0B2WLX7_METAS</name>
<feature type="region of interest" description="Disordered" evidence="1">
    <location>
        <begin position="175"/>
        <end position="226"/>
    </location>
</feature>
<sequence>MRPTSTLGIYTSRFSETPGKIARQRKKEPSSATQDDIGKRRTGNPAMTALGSVAVPDEPCSHQHQTSAPATRDSSLDGTASESYISSRSEVSQSGCEESTVNGGSRRLVPASYASPTRGSGAGANSPRWYRAVRNWLSVSEPSACALKQQRVAAYQHHGIHLDDPDAAAKMHLPRGKVPDGVTTSTAGPDPEKALRERGMRDSPSPTRRYLRRGVSSGSTSSLGDASMIAPWVV</sequence>
<reference evidence="2 3" key="1">
    <citation type="journal article" date="2014" name="Proc. Natl. Acad. Sci. U.S.A.">
        <title>Trajectory and genomic determinants of fungal-pathogen speciation and host adaptation.</title>
        <authorList>
            <person name="Hu X."/>
            <person name="Xiao G."/>
            <person name="Zheng P."/>
            <person name="Shang Y."/>
            <person name="Su Y."/>
            <person name="Zhang X."/>
            <person name="Liu X."/>
            <person name="Zhan S."/>
            <person name="St Leger R.J."/>
            <person name="Wang C."/>
        </authorList>
    </citation>
    <scope>NUCLEOTIDE SEQUENCE [LARGE SCALE GENOMIC DNA]</scope>
    <source>
        <strain evidence="2 3">ARSEF 1941</strain>
    </source>
</reference>
<evidence type="ECO:0000313" key="3">
    <source>
        <dbReference type="Proteomes" id="UP000030816"/>
    </source>
</evidence>
<dbReference type="OrthoDB" id="4842213at2759"/>
<dbReference type="HOGENOM" id="CLU_1185249_0_0_1"/>
<organism evidence="2 3">
    <name type="scientific">Metarhizium album (strain ARSEF 1941)</name>
    <dbReference type="NCBI Taxonomy" id="1081103"/>
    <lineage>
        <taxon>Eukaryota</taxon>
        <taxon>Fungi</taxon>
        <taxon>Dikarya</taxon>
        <taxon>Ascomycota</taxon>
        <taxon>Pezizomycotina</taxon>
        <taxon>Sordariomycetes</taxon>
        <taxon>Hypocreomycetidae</taxon>
        <taxon>Hypocreales</taxon>
        <taxon>Clavicipitaceae</taxon>
        <taxon>Metarhizium</taxon>
    </lineage>
</organism>
<proteinExistence type="predicted"/>
<dbReference type="EMBL" id="AZHE01000034">
    <property type="protein sequence ID" value="KHN94492.1"/>
    <property type="molecule type" value="Genomic_DNA"/>
</dbReference>
<feature type="compositionally biased region" description="Polar residues" evidence="1">
    <location>
        <begin position="1"/>
        <end position="15"/>
    </location>
</feature>
<feature type="region of interest" description="Disordered" evidence="1">
    <location>
        <begin position="1"/>
        <end position="126"/>
    </location>
</feature>
<keyword evidence="3" id="KW-1185">Reference proteome</keyword>
<comment type="caution">
    <text evidence="2">The sequence shown here is derived from an EMBL/GenBank/DDBJ whole genome shotgun (WGS) entry which is preliminary data.</text>
</comment>
<feature type="compositionally biased region" description="Low complexity" evidence="1">
    <location>
        <begin position="81"/>
        <end position="94"/>
    </location>
</feature>
<feature type="compositionally biased region" description="Polar residues" evidence="1">
    <location>
        <begin position="62"/>
        <end position="80"/>
    </location>
</feature>
<evidence type="ECO:0000256" key="1">
    <source>
        <dbReference type="SAM" id="MobiDB-lite"/>
    </source>
</evidence>
<feature type="compositionally biased region" description="Low complexity" evidence="1">
    <location>
        <begin position="214"/>
        <end position="226"/>
    </location>
</feature>
<accession>A0A0B2WLX7</accession>
<dbReference type="RefSeq" id="XP_040675558.1">
    <property type="nucleotide sequence ID" value="XM_040826478.1"/>
</dbReference>
<dbReference type="AlphaFoldDB" id="A0A0B2WLX7"/>
<evidence type="ECO:0000313" key="2">
    <source>
        <dbReference type="EMBL" id="KHN94492.1"/>
    </source>
</evidence>
<protein>
    <submittedName>
        <fullName evidence="2">Uncharacterized protein</fullName>
    </submittedName>
</protein>
<dbReference type="Proteomes" id="UP000030816">
    <property type="component" value="Unassembled WGS sequence"/>
</dbReference>
<gene>
    <name evidence="2" type="ORF">MAM_07680</name>
</gene>